<name>A0A507B6M1_9PEZI</name>
<proteinExistence type="predicted"/>
<comment type="subcellular location">
    <subcellularLocation>
        <location evidence="2">Cell membrane</location>
        <topology evidence="2">Multi-pass membrane protein</topology>
    </subcellularLocation>
</comment>
<feature type="transmembrane region" description="Helical" evidence="13">
    <location>
        <begin position="368"/>
        <end position="389"/>
    </location>
</feature>
<keyword evidence="6 13" id="KW-0812">Transmembrane</keyword>
<evidence type="ECO:0000256" key="13">
    <source>
        <dbReference type="SAM" id="Phobius"/>
    </source>
</evidence>
<dbReference type="GO" id="GO:0015098">
    <property type="term" value="F:molybdate ion transmembrane transporter activity"/>
    <property type="evidence" value="ECO:0007669"/>
    <property type="project" value="InterPro"/>
</dbReference>
<feature type="transmembrane region" description="Helical" evidence="13">
    <location>
        <begin position="225"/>
        <end position="241"/>
    </location>
</feature>
<dbReference type="InterPro" id="IPR008509">
    <property type="entry name" value="MOT2/MFSD5"/>
</dbReference>
<dbReference type="PANTHER" id="PTHR23516:SF1">
    <property type="entry name" value="MOLYBDATE-ANION TRANSPORTER"/>
    <property type="match status" value="1"/>
</dbReference>
<dbReference type="PANTHER" id="PTHR23516">
    <property type="entry name" value="SAM (S-ADENOSYL METHIONINE) TRANSPORTER"/>
    <property type="match status" value="1"/>
</dbReference>
<dbReference type="InParanoid" id="A0A507B6M1"/>
<feature type="transmembrane region" description="Helical" evidence="13">
    <location>
        <begin position="190"/>
        <end position="219"/>
    </location>
</feature>
<keyword evidence="4" id="KW-0813">Transport</keyword>
<feature type="transmembrane region" description="Helical" evidence="13">
    <location>
        <begin position="100"/>
        <end position="121"/>
    </location>
</feature>
<dbReference type="GeneID" id="41974347"/>
<feature type="transmembrane region" description="Helical" evidence="13">
    <location>
        <begin position="6"/>
        <end position="26"/>
    </location>
</feature>
<dbReference type="OrthoDB" id="263957at2759"/>
<evidence type="ECO:0000256" key="4">
    <source>
        <dbReference type="ARBA" id="ARBA00022448"/>
    </source>
</evidence>
<feature type="transmembrane region" description="Helical" evidence="13">
    <location>
        <begin position="395"/>
        <end position="417"/>
    </location>
</feature>
<keyword evidence="5" id="KW-1003">Cell membrane</keyword>
<feature type="region of interest" description="Disordered" evidence="12">
    <location>
        <begin position="505"/>
        <end position="524"/>
    </location>
</feature>
<dbReference type="EMBL" id="SKBQ01000040">
    <property type="protein sequence ID" value="TPX12488.1"/>
    <property type="molecule type" value="Genomic_DNA"/>
</dbReference>
<dbReference type="AlphaFoldDB" id="A0A507B6M1"/>
<evidence type="ECO:0000313" key="15">
    <source>
        <dbReference type="Proteomes" id="UP000319257"/>
    </source>
</evidence>
<dbReference type="Gene3D" id="1.20.1250.20">
    <property type="entry name" value="MFS general substrate transporter like domains"/>
    <property type="match status" value="2"/>
</dbReference>
<evidence type="ECO:0000256" key="9">
    <source>
        <dbReference type="ARBA" id="ARBA00023136"/>
    </source>
</evidence>
<feature type="transmembrane region" description="Helical" evidence="13">
    <location>
        <begin position="459"/>
        <end position="478"/>
    </location>
</feature>
<evidence type="ECO:0000256" key="12">
    <source>
        <dbReference type="SAM" id="MobiDB-lite"/>
    </source>
</evidence>
<feature type="transmembrane region" description="Helical" evidence="13">
    <location>
        <begin position="429"/>
        <end position="447"/>
    </location>
</feature>
<feature type="transmembrane region" description="Helical" evidence="13">
    <location>
        <begin position="276"/>
        <end position="297"/>
    </location>
</feature>
<comment type="caution">
    <text evidence="14">The sequence shown here is derived from an EMBL/GenBank/DDBJ whole genome shotgun (WGS) entry which is preliminary data.</text>
</comment>
<feature type="transmembrane region" description="Helical" evidence="13">
    <location>
        <begin position="128"/>
        <end position="145"/>
    </location>
</feature>
<reference evidence="14 15" key="1">
    <citation type="submission" date="2019-06" db="EMBL/GenBank/DDBJ databases">
        <title>Draft genome sequence of the filamentous fungus Phialemoniopsis curvata isolated from diesel fuel.</title>
        <authorList>
            <person name="Varaljay V.A."/>
            <person name="Lyon W.J."/>
            <person name="Crouch A.L."/>
            <person name="Drake C.E."/>
            <person name="Hollomon J.M."/>
            <person name="Nadeau L.J."/>
            <person name="Nunn H.S."/>
            <person name="Stevenson B.S."/>
            <person name="Bojanowski C.L."/>
            <person name="Crookes-Goodson W.J."/>
        </authorList>
    </citation>
    <scope>NUCLEOTIDE SEQUENCE [LARGE SCALE GENOMIC DNA]</scope>
    <source>
        <strain evidence="14 15">D216</strain>
    </source>
</reference>
<evidence type="ECO:0000256" key="8">
    <source>
        <dbReference type="ARBA" id="ARBA00023065"/>
    </source>
</evidence>
<dbReference type="SUPFAM" id="SSF103473">
    <property type="entry name" value="MFS general substrate transporter"/>
    <property type="match status" value="1"/>
</dbReference>
<comment type="function">
    <text evidence="1">Mediates high-affinity intracellular uptake of the rare oligo-element molybdenum.</text>
</comment>
<dbReference type="RefSeq" id="XP_030994199.1">
    <property type="nucleotide sequence ID" value="XM_031141584.1"/>
</dbReference>
<feature type="transmembrane region" description="Helical" evidence="13">
    <location>
        <begin position="325"/>
        <end position="347"/>
    </location>
</feature>
<evidence type="ECO:0000256" key="2">
    <source>
        <dbReference type="ARBA" id="ARBA00004651"/>
    </source>
</evidence>
<feature type="transmembrane region" description="Helical" evidence="13">
    <location>
        <begin position="65"/>
        <end position="88"/>
    </location>
</feature>
<dbReference type="GO" id="GO:0005886">
    <property type="term" value="C:plasma membrane"/>
    <property type="evidence" value="ECO:0007669"/>
    <property type="project" value="UniProtKB-SubCell"/>
</dbReference>
<evidence type="ECO:0000256" key="11">
    <source>
        <dbReference type="ARBA" id="ARBA00032555"/>
    </source>
</evidence>
<organism evidence="14 15">
    <name type="scientific">Thyridium curvatum</name>
    <dbReference type="NCBI Taxonomy" id="1093900"/>
    <lineage>
        <taxon>Eukaryota</taxon>
        <taxon>Fungi</taxon>
        <taxon>Dikarya</taxon>
        <taxon>Ascomycota</taxon>
        <taxon>Pezizomycotina</taxon>
        <taxon>Sordariomycetes</taxon>
        <taxon>Sordariomycetidae</taxon>
        <taxon>Thyridiales</taxon>
        <taxon>Thyridiaceae</taxon>
        <taxon>Thyridium</taxon>
    </lineage>
</organism>
<keyword evidence="15" id="KW-1185">Reference proteome</keyword>
<dbReference type="GO" id="GO:0006811">
    <property type="term" value="P:monoatomic ion transport"/>
    <property type="evidence" value="ECO:0007669"/>
    <property type="project" value="UniProtKB-KW"/>
</dbReference>
<accession>A0A507B6M1</accession>
<keyword evidence="8" id="KW-0406">Ion transport</keyword>
<keyword evidence="9 13" id="KW-0472">Membrane</keyword>
<sequence length="524" mass="57809">MRLDMYWTALVLLLPTVVFLTGRNLLLRPFHKFTRILRGSGQSEEREEVVCCNEKDEEASRFRRIFLQVYLLVMGSEWLQGPYMYTLLRDEKGLDESTVAWLYATNYIAAAVSALGVGFLADRFGRRLACLGFCIIHSIACLTVLSSSLPVIFLGRVLSGVGLTLLWTVFESWMVTEFNARGLHASSISLTTMFGIMTTSNCMCAILGGVLGHCLVLALRSRTNPFVLGIALEFVAVYLMFRDWNENYGTRQTTDEEEISEAPEKSSEGAFGDVRVWMLSFITCFFEGANFLILYFWPGMLQDAHRRALLEAGDEDAANASEVPYGVVFASFMATMILGALTFGVIAQQAGSGGGAPASLVNRVRRAVAPYQLFAAAIALASASLFLLGTVRSELGIFLSFHLYELCNGVYVPSIAYQRGIIVDESRRTGLYGLMKIPLFVFVILSLNLSAADDRKRRIALLVAGGTLLLASICAAMLKTKPQTDEKIADGVEFVQIGFDEKLDDASDDESVDDDSFDDDKRDV</sequence>
<evidence type="ECO:0000313" key="14">
    <source>
        <dbReference type="EMBL" id="TPX12488.1"/>
    </source>
</evidence>
<gene>
    <name evidence="14" type="ORF">E0L32_006900</name>
</gene>
<keyword evidence="7 13" id="KW-1133">Transmembrane helix</keyword>
<protein>
    <recommendedName>
        <fullName evidence="3">Molybdate-anion transporter</fullName>
    </recommendedName>
    <alternativeName>
        <fullName evidence="10">Major facilitator superfamily domain-containing protein 5</fullName>
    </alternativeName>
    <alternativeName>
        <fullName evidence="11">Molybdate transporter 2 homolog</fullName>
    </alternativeName>
</protein>
<evidence type="ECO:0000256" key="7">
    <source>
        <dbReference type="ARBA" id="ARBA00022989"/>
    </source>
</evidence>
<evidence type="ECO:0000256" key="1">
    <source>
        <dbReference type="ARBA" id="ARBA00003019"/>
    </source>
</evidence>
<dbReference type="Proteomes" id="UP000319257">
    <property type="component" value="Unassembled WGS sequence"/>
</dbReference>
<dbReference type="InterPro" id="IPR036259">
    <property type="entry name" value="MFS_trans_sf"/>
</dbReference>
<evidence type="ECO:0000256" key="6">
    <source>
        <dbReference type="ARBA" id="ARBA00022692"/>
    </source>
</evidence>
<evidence type="ECO:0000256" key="5">
    <source>
        <dbReference type="ARBA" id="ARBA00022475"/>
    </source>
</evidence>
<evidence type="ECO:0000256" key="3">
    <source>
        <dbReference type="ARBA" id="ARBA00021242"/>
    </source>
</evidence>
<evidence type="ECO:0000256" key="10">
    <source>
        <dbReference type="ARBA" id="ARBA00030646"/>
    </source>
</evidence>
<dbReference type="Pfam" id="PF05631">
    <property type="entry name" value="MFS_5"/>
    <property type="match status" value="1"/>
</dbReference>
<feature type="compositionally biased region" description="Acidic residues" evidence="12">
    <location>
        <begin position="506"/>
        <end position="518"/>
    </location>
</feature>